<dbReference type="Proteomes" id="UP000261520">
    <property type="component" value="Unplaced"/>
</dbReference>
<reference evidence="3" key="2">
    <citation type="submission" date="2025-09" db="UniProtKB">
        <authorList>
            <consortium name="Ensembl"/>
        </authorList>
    </citation>
    <scope>IDENTIFICATION</scope>
</reference>
<protein>
    <submittedName>
        <fullName evidence="3">Uncharacterized protein</fullName>
    </submittedName>
</protein>
<accession>A0A3B4B192</accession>
<keyword evidence="4" id="KW-1185">Reference proteome</keyword>
<reference evidence="3" key="1">
    <citation type="submission" date="2025-08" db="UniProtKB">
        <authorList>
            <consortium name="Ensembl"/>
        </authorList>
    </citation>
    <scope>IDENTIFICATION</scope>
</reference>
<feature type="signal peptide" evidence="2">
    <location>
        <begin position="1"/>
        <end position="22"/>
    </location>
</feature>
<organism evidence="3 4">
    <name type="scientific">Periophthalmus magnuspinnatus</name>
    <dbReference type="NCBI Taxonomy" id="409849"/>
    <lineage>
        <taxon>Eukaryota</taxon>
        <taxon>Metazoa</taxon>
        <taxon>Chordata</taxon>
        <taxon>Craniata</taxon>
        <taxon>Vertebrata</taxon>
        <taxon>Euteleostomi</taxon>
        <taxon>Actinopterygii</taxon>
        <taxon>Neopterygii</taxon>
        <taxon>Teleostei</taxon>
        <taxon>Neoteleostei</taxon>
        <taxon>Acanthomorphata</taxon>
        <taxon>Gobiaria</taxon>
        <taxon>Gobiiformes</taxon>
        <taxon>Gobioidei</taxon>
        <taxon>Gobiidae</taxon>
        <taxon>Oxudercinae</taxon>
        <taxon>Periophthalmus</taxon>
    </lineage>
</organism>
<evidence type="ECO:0000313" key="4">
    <source>
        <dbReference type="Proteomes" id="UP000261520"/>
    </source>
</evidence>
<evidence type="ECO:0000256" key="2">
    <source>
        <dbReference type="SAM" id="SignalP"/>
    </source>
</evidence>
<keyword evidence="2" id="KW-0732">Signal</keyword>
<dbReference type="PANTHER" id="PTHR38706:SF2">
    <property type="match status" value="1"/>
</dbReference>
<keyword evidence="1" id="KW-0812">Transmembrane</keyword>
<dbReference type="PANTHER" id="PTHR38706">
    <property type="entry name" value="SI:CH211-198C19.1-RELATED"/>
    <property type="match status" value="1"/>
</dbReference>
<feature type="chain" id="PRO_5017462602" evidence="2">
    <location>
        <begin position="23"/>
        <end position="215"/>
    </location>
</feature>
<proteinExistence type="predicted"/>
<evidence type="ECO:0000313" key="3">
    <source>
        <dbReference type="Ensembl" id="ENSPMGP00000022459.1"/>
    </source>
</evidence>
<dbReference type="AlphaFoldDB" id="A0A3B4B192"/>
<dbReference type="Ensembl" id="ENSPMGT00000023920.1">
    <property type="protein sequence ID" value="ENSPMGP00000022459.1"/>
    <property type="gene ID" value="ENSPMGG00000018170.1"/>
</dbReference>
<sequence length="215" mass="24535">MKPSHGVIILCVLATVTLICESAHQKLNSVSSVPKHSLLLLHWFANQIDFDQYGRVTLTFNPNTDFGSHPYANYEGLLYPSPTGYQYYTVGNLNLSFPVHVRNPPAREYDGRNQVRIIFSAERRNNRIRSVFLTQHERYPSSSYDPNHTFEISTILLRDIRRFSWDTLVRLQSPASTPTSYRGNDSVCSTCLMFTCFILFLIVAIIIISLLANAK</sequence>
<keyword evidence="1" id="KW-0472">Membrane</keyword>
<name>A0A3B4B192_9GOBI</name>
<evidence type="ECO:0000256" key="1">
    <source>
        <dbReference type="SAM" id="Phobius"/>
    </source>
</evidence>
<feature type="transmembrane region" description="Helical" evidence="1">
    <location>
        <begin position="192"/>
        <end position="212"/>
    </location>
</feature>
<dbReference type="STRING" id="409849.ENSPMGP00000022459"/>
<keyword evidence="1" id="KW-1133">Transmembrane helix</keyword>